<organism evidence="1 2">
    <name type="scientific">Peribacillus deserti</name>
    <dbReference type="NCBI Taxonomy" id="673318"/>
    <lineage>
        <taxon>Bacteria</taxon>
        <taxon>Bacillati</taxon>
        <taxon>Bacillota</taxon>
        <taxon>Bacilli</taxon>
        <taxon>Bacillales</taxon>
        <taxon>Bacillaceae</taxon>
        <taxon>Peribacillus</taxon>
    </lineage>
</organism>
<comment type="caution">
    <text evidence="1">The sequence shown here is derived from an EMBL/GenBank/DDBJ whole genome shotgun (WGS) entry which is preliminary data.</text>
</comment>
<gene>
    <name evidence="1" type="ORF">CUU66_09445</name>
</gene>
<keyword evidence="2" id="KW-1185">Reference proteome</keyword>
<proteinExistence type="predicted"/>
<evidence type="ECO:0008006" key="3">
    <source>
        <dbReference type="Google" id="ProtNLM"/>
    </source>
</evidence>
<protein>
    <recommendedName>
        <fullName evidence="3">Flagellar hook-length control protein-like C-terminal domain-containing protein</fullName>
    </recommendedName>
</protein>
<name>A0A2N5M6V1_9BACI</name>
<sequence>MQAGQILKNLIPQTASVSASSFRTGQIIHGTITKLFPNQTAEVRIGQTKLIAVIEAPLKALEKYWFRVEAGEDLTRLKVLETKSGQQVNDAAQLLHQLSLGAGKEQLKLASFFLNNGIPATREILENAISWVQAAEDFDLGMASVKTMHIKNIPLTEENFQAIYSLETGKPLSSLLGRLTEQLSSFSEHSPASLKLLKAARALVETNAVKWADKALLELTRIWLTDPTSSPRAFQMLKSFGFVAAGSNEQQVLNSLLEHKELEKLQDPRLKQGLDILWKFSSASNVQDREAAVELLADWDPNGKGSTLFSGAAERVKSPIAADEQTGHPEMLNKREAAVLIKNLLVNLLGKSGPKENADAADWANDLKTLFSIGHESKYDSHLMLGRTIAALSDGGAPPEKGALPEGVDWLYSKLNQELVRPNFSNGKDVKNYFKQIIKELGLDQFLTASMQEAETSSSLKLALSEFLHTSETGQVKQTAEQLLHRIHAQALLSSESGPLQNMVMQIPVSFNEHVSDLTVQWTGRKKSDGSIDSDYCRILFYLELSSLKEVAVDMQVQNRIVRLTIYNEYAEPIKNLAQQWIPSLKEHFANIRYTLSSIHFNSSQGQAVFASPNHFQHQSPSYSGVDFKI</sequence>
<evidence type="ECO:0000313" key="2">
    <source>
        <dbReference type="Proteomes" id="UP000234748"/>
    </source>
</evidence>
<dbReference type="OrthoDB" id="2351076at2"/>
<evidence type="ECO:0000313" key="1">
    <source>
        <dbReference type="EMBL" id="PLT30080.1"/>
    </source>
</evidence>
<accession>A0A2N5M6V1</accession>
<dbReference type="AlphaFoldDB" id="A0A2N5M6V1"/>
<dbReference type="RefSeq" id="WP_101641455.1">
    <property type="nucleotide sequence ID" value="NZ_PGUY01000028.1"/>
</dbReference>
<dbReference type="EMBL" id="PGUY01000028">
    <property type="protein sequence ID" value="PLT30080.1"/>
    <property type="molecule type" value="Genomic_DNA"/>
</dbReference>
<reference evidence="1 2" key="1">
    <citation type="submission" date="2017-11" db="EMBL/GenBank/DDBJ databases">
        <title>Comparitive Functional Genomics of Dry Heat Resistant strains isolated from the Viking Spacecraft.</title>
        <authorList>
            <person name="Seuylemezian A."/>
            <person name="Cooper K."/>
            <person name="Vaishampayan P."/>
        </authorList>
    </citation>
    <scope>NUCLEOTIDE SEQUENCE [LARGE SCALE GENOMIC DNA]</scope>
    <source>
        <strain evidence="1 2">V1-29</strain>
    </source>
</reference>
<dbReference type="Proteomes" id="UP000234748">
    <property type="component" value="Unassembled WGS sequence"/>
</dbReference>